<dbReference type="InterPro" id="IPR047909">
    <property type="entry name" value="SPJ_0845-like_N"/>
</dbReference>
<gene>
    <name evidence="2" type="ORF">CNR29_07900</name>
</gene>
<evidence type="ECO:0000313" key="3">
    <source>
        <dbReference type="Proteomes" id="UP000217918"/>
    </source>
</evidence>
<protein>
    <submittedName>
        <fullName evidence="2">Uncharacterized protein</fullName>
    </submittedName>
</protein>
<feature type="region of interest" description="Disordered" evidence="1">
    <location>
        <begin position="24"/>
        <end position="62"/>
    </location>
</feature>
<dbReference type="EMBL" id="NVYO01000001">
    <property type="protein sequence ID" value="PBQ23945.1"/>
    <property type="molecule type" value="Genomic_DNA"/>
</dbReference>
<proteinExistence type="predicted"/>
<dbReference type="NCBIfam" id="NF040897">
    <property type="entry name" value="SPJ_0845_Nterm"/>
    <property type="match status" value="1"/>
</dbReference>
<sequence length="62" mass="7266">MALKVKRQDDLDSMFGKFAQMDPTDVKRDKFLKRQDNHKGDKKGKALIKDDQLKHDQKHANN</sequence>
<dbReference type="AlphaFoldDB" id="A0A2A3TYF2"/>
<comment type="caution">
    <text evidence="2">The sequence shown here is derived from an EMBL/GenBank/DDBJ whole genome shotgun (WGS) entry which is preliminary data.</text>
</comment>
<dbReference type="RefSeq" id="WP_096110118.1">
    <property type="nucleotide sequence ID" value="NZ_NVYO01000001.1"/>
</dbReference>
<accession>A0A2A3TYF2</accession>
<evidence type="ECO:0000256" key="1">
    <source>
        <dbReference type="SAM" id="MobiDB-lite"/>
    </source>
</evidence>
<reference evidence="2 3" key="1">
    <citation type="submission" date="2017-09" db="EMBL/GenBank/DDBJ databases">
        <title>Genome sequence of Lactobacillus brevis D7.</title>
        <authorList>
            <person name="Kwon M.-S."/>
            <person name="Lim S.K."/>
            <person name="Choi H.-J."/>
        </authorList>
    </citation>
    <scope>NUCLEOTIDE SEQUENCE [LARGE SCALE GENOMIC DNA]</scope>
    <source>
        <strain evidence="2 3">D7</strain>
    </source>
</reference>
<organism evidence="2 3">
    <name type="scientific">Levilactobacillus brevis</name>
    <name type="common">Lactobacillus brevis</name>
    <dbReference type="NCBI Taxonomy" id="1580"/>
    <lineage>
        <taxon>Bacteria</taxon>
        <taxon>Bacillati</taxon>
        <taxon>Bacillota</taxon>
        <taxon>Bacilli</taxon>
        <taxon>Lactobacillales</taxon>
        <taxon>Lactobacillaceae</taxon>
        <taxon>Levilactobacillus</taxon>
    </lineage>
</organism>
<name>A0A2A3TYF2_LEVBR</name>
<dbReference type="Proteomes" id="UP000217918">
    <property type="component" value="Unassembled WGS sequence"/>
</dbReference>
<evidence type="ECO:0000313" key="2">
    <source>
        <dbReference type="EMBL" id="PBQ23945.1"/>
    </source>
</evidence>